<comment type="cofactor">
    <cofactor evidence="1">
        <name>Fe(2+)</name>
        <dbReference type="ChEBI" id="CHEBI:29033"/>
    </cofactor>
</comment>
<organism evidence="11 12">
    <name type="scientific">Miscanthus lutarioriparius</name>
    <dbReference type="NCBI Taxonomy" id="422564"/>
    <lineage>
        <taxon>Eukaryota</taxon>
        <taxon>Viridiplantae</taxon>
        <taxon>Streptophyta</taxon>
        <taxon>Embryophyta</taxon>
        <taxon>Tracheophyta</taxon>
        <taxon>Spermatophyta</taxon>
        <taxon>Magnoliopsida</taxon>
        <taxon>Liliopsida</taxon>
        <taxon>Poales</taxon>
        <taxon>Poaceae</taxon>
        <taxon>PACMAD clade</taxon>
        <taxon>Panicoideae</taxon>
        <taxon>Andropogonodae</taxon>
        <taxon>Andropogoneae</taxon>
        <taxon>Saccharinae</taxon>
        <taxon>Miscanthus</taxon>
    </lineage>
</organism>
<dbReference type="PROSITE" id="PS51542">
    <property type="entry name" value="FYRN"/>
    <property type="match status" value="1"/>
</dbReference>
<comment type="subcellular location">
    <subcellularLocation>
        <location evidence="2">Nucleus</location>
    </subcellularLocation>
</comment>
<gene>
    <name evidence="11" type="ORF">NCGR_LOCUS27471</name>
</gene>
<evidence type="ECO:0000256" key="6">
    <source>
        <dbReference type="ARBA" id="ARBA00023002"/>
    </source>
</evidence>
<dbReference type="EMBL" id="CAJGYO010000007">
    <property type="protein sequence ID" value="CAD6241799.1"/>
    <property type="molecule type" value="Genomic_DNA"/>
</dbReference>
<keyword evidence="10" id="KW-0539">Nucleus</keyword>
<comment type="caution">
    <text evidence="11">The sequence shown here is derived from an EMBL/GenBank/DDBJ whole genome shotgun (WGS) entry which is preliminary data.</text>
</comment>
<dbReference type="PANTHER" id="PTHR22715">
    <property type="entry name" value="TRANSFORMING GROWTH FACTOR BETA REGULATED GENE 1"/>
    <property type="match status" value="1"/>
</dbReference>
<dbReference type="GO" id="GO:0005634">
    <property type="term" value="C:nucleus"/>
    <property type="evidence" value="ECO:0007669"/>
    <property type="project" value="UniProtKB-SubCell"/>
</dbReference>
<keyword evidence="12" id="KW-1185">Reference proteome</keyword>
<dbReference type="GO" id="GO:0045814">
    <property type="term" value="P:negative regulation of gene expression, epigenetic"/>
    <property type="evidence" value="ECO:0007669"/>
    <property type="project" value="UniProtKB-ARBA"/>
</dbReference>
<dbReference type="InterPro" id="IPR003888">
    <property type="entry name" value="FYrich_N"/>
</dbReference>
<evidence type="ECO:0000256" key="5">
    <source>
        <dbReference type="ARBA" id="ARBA00022964"/>
    </source>
</evidence>
<dbReference type="PROSITE" id="PS51543">
    <property type="entry name" value="FYRC"/>
    <property type="match status" value="1"/>
</dbReference>
<accession>A0A811PJ65</accession>
<keyword evidence="7" id="KW-0408">Iron</keyword>
<dbReference type="Gene3D" id="3.30.160.360">
    <property type="match status" value="1"/>
</dbReference>
<evidence type="ECO:0000256" key="10">
    <source>
        <dbReference type="ARBA" id="ARBA00023242"/>
    </source>
</evidence>
<evidence type="ECO:0000256" key="2">
    <source>
        <dbReference type="ARBA" id="ARBA00004123"/>
    </source>
</evidence>
<keyword evidence="6" id="KW-0560">Oxidoreductase</keyword>
<dbReference type="GO" id="GO:0046872">
    <property type="term" value="F:metal ion binding"/>
    <property type="evidence" value="ECO:0007669"/>
    <property type="project" value="UniProtKB-KW"/>
</dbReference>
<dbReference type="Proteomes" id="UP000604825">
    <property type="component" value="Unassembled WGS sequence"/>
</dbReference>
<sequence>MVDQGSNMNLSMESSNNSHRLMASNTNATQCHSYKDQMHVTPETRACASSSQPFARTVLRAQSVSQEASAGVFASKSLIDPSLVKNTYGGLSSCGAHLGHPNFGNQQPSDGCLQRKSESLSGSEARGHSAALVQPALENHNRNGGAHKGPRIANVVHRFKSIVEPLEIGIVLYGRLWSSSQAIFPKGFRSRVKYLSIVDPTQMAYYISEILDAGPQGPLFMVTLENCPGELFINVSPTKCWSMVRERLNMEIRRQLSMGRANLPALQPPGSVDGFEMFGLLSPSIVQAIEAQDRDHICTEFWRSRRHIVTEDRDSRQMAPLQAQGPLHALRELFQRANRNELLALRSLLVSNSSLDDFSRRQAAQILDEEMAKQWR</sequence>
<evidence type="ECO:0000256" key="4">
    <source>
        <dbReference type="ARBA" id="ARBA00022853"/>
    </source>
</evidence>
<keyword evidence="5" id="KW-0223">Dioxygenase</keyword>
<keyword evidence="8" id="KW-0805">Transcription regulation</keyword>
<dbReference type="FunFam" id="3.30.160.360:FF:000005">
    <property type="entry name" value="Putative lysine-specific demethylase JMJ16"/>
    <property type="match status" value="1"/>
</dbReference>
<evidence type="ECO:0000313" key="12">
    <source>
        <dbReference type="Proteomes" id="UP000604825"/>
    </source>
</evidence>
<name>A0A811PJ65_9POAL</name>
<dbReference type="GO" id="GO:0051213">
    <property type="term" value="F:dioxygenase activity"/>
    <property type="evidence" value="ECO:0007669"/>
    <property type="project" value="UniProtKB-KW"/>
</dbReference>
<evidence type="ECO:0000256" key="9">
    <source>
        <dbReference type="ARBA" id="ARBA00023163"/>
    </source>
</evidence>
<protein>
    <submittedName>
        <fullName evidence="11">Uncharacterized protein</fullName>
    </submittedName>
</protein>
<dbReference type="OrthoDB" id="1678912at2759"/>
<evidence type="ECO:0000256" key="3">
    <source>
        <dbReference type="ARBA" id="ARBA00022723"/>
    </source>
</evidence>
<dbReference type="PANTHER" id="PTHR22715:SF0">
    <property type="entry name" value="TRANSFORMING GROWTH FACTOR BETA REGULATOR 1"/>
    <property type="match status" value="1"/>
</dbReference>
<proteinExistence type="predicted"/>
<dbReference type="GO" id="GO:0032453">
    <property type="term" value="F:histone H3K4 demethylase activity"/>
    <property type="evidence" value="ECO:0007669"/>
    <property type="project" value="UniProtKB-ARBA"/>
</dbReference>
<keyword evidence="3" id="KW-0479">Metal-binding</keyword>
<evidence type="ECO:0000313" key="11">
    <source>
        <dbReference type="EMBL" id="CAD6241799.1"/>
    </source>
</evidence>
<evidence type="ECO:0000256" key="8">
    <source>
        <dbReference type="ARBA" id="ARBA00023015"/>
    </source>
</evidence>
<reference evidence="11" key="1">
    <citation type="submission" date="2020-10" db="EMBL/GenBank/DDBJ databases">
        <authorList>
            <person name="Han B."/>
            <person name="Lu T."/>
            <person name="Zhao Q."/>
            <person name="Huang X."/>
            <person name="Zhao Y."/>
        </authorList>
    </citation>
    <scope>NUCLEOTIDE SEQUENCE</scope>
</reference>
<dbReference type="SMART" id="SM00541">
    <property type="entry name" value="FYRN"/>
    <property type="match status" value="1"/>
</dbReference>
<evidence type="ECO:0000256" key="7">
    <source>
        <dbReference type="ARBA" id="ARBA00023004"/>
    </source>
</evidence>
<keyword evidence="9" id="KW-0804">Transcription</keyword>
<evidence type="ECO:0000256" key="1">
    <source>
        <dbReference type="ARBA" id="ARBA00001954"/>
    </source>
</evidence>
<keyword evidence="4" id="KW-0156">Chromatin regulator</keyword>
<dbReference type="Pfam" id="PF05965">
    <property type="entry name" value="FYRC"/>
    <property type="match status" value="1"/>
</dbReference>
<dbReference type="GO" id="GO:0051726">
    <property type="term" value="P:regulation of cell cycle"/>
    <property type="evidence" value="ECO:0007669"/>
    <property type="project" value="TreeGrafter"/>
</dbReference>
<dbReference type="AlphaFoldDB" id="A0A811PJ65"/>
<dbReference type="SMART" id="SM00542">
    <property type="entry name" value="FYRC"/>
    <property type="match status" value="1"/>
</dbReference>
<dbReference type="InterPro" id="IPR040092">
    <property type="entry name" value="TBRG1"/>
</dbReference>
<dbReference type="Pfam" id="PF05964">
    <property type="entry name" value="FYRN"/>
    <property type="match status" value="1"/>
</dbReference>
<dbReference type="InterPro" id="IPR003889">
    <property type="entry name" value="FYrich_C"/>
</dbReference>